<dbReference type="SUPFAM" id="SSF56112">
    <property type="entry name" value="Protein kinase-like (PK-like)"/>
    <property type="match status" value="1"/>
</dbReference>
<dbReference type="SMART" id="SM00220">
    <property type="entry name" value="S_TKc"/>
    <property type="match status" value="1"/>
</dbReference>
<dbReference type="PANTHER" id="PTHR44167:SF24">
    <property type="entry name" value="SERINE_THREONINE-PROTEIN KINASE CHK2"/>
    <property type="match status" value="1"/>
</dbReference>
<dbReference type="EMBL" id="MK500590">
    <property type="protein sequence ID" value="QBK93120.1"/>
    <property type="molecule type" value="Genomic_DNA"/>
</dbReference>
<dbReference type="InterPro" id="IPR000719">
    <property type="entry name" value="Prot_kinase_dom"/>
</dbReference>
<accession>A0A481ZD97</accession>
<dbReference type="InterPro" id="IPR008271">
    <property type="entry name" value="Ser/Thr_kinase_AS"/>
</dbReference>
<keyword evidence="2" id="KW-0808">Transferase</keyword>
<reference evidence="2" key="1">
    <citation type="journal article" date="2019" name="MBio">
        <title>Virus Genomes from Deep Sea Sediments Expand the Ocean Megavirome and Support Independent Origins of Viral Gigantism.</title>
        <authorList>
            <person name="Backstrom D."/>
            <person name="Yutin N."/>
            <person name="Jorgensen S.L."/>
            <person name="Dharamshi J."/>
            <person name="Homa F."/>
            <person name="Zaremba-Niedwiedzka K."/>
            <person name="Spang A."/>
            <person name="Wolf Y.I."/>
            <person name="Koonin E.V."/>
            <person name="Ettema T.J."/>
        </authorList>
    </citation>
    <scope>NUCLEOTIDE SEQUENCE</scope>
</reference>
<dbReference type="PROSITE" id="PS50011">
    <property type="entry name" value="PROTEIN_KINASE_DOM"/>
    <property type="match status" value="1"/>
</dbReference>
<dbReference type="PANTHER" id="PTHR44167">
    <property type="entry name" value="OVARIAN-SPECIFIC SERINE/THREONINE-PROTEIN KINASE LOK-RELATED"/>
    <property type="match status" value="1"/>
</dbReference>
<feature type="domain" description="Protein kinase" evidence="1">
    <location>
        <begin position="5"/>
        <end position="270"/>
    </location>
</feature>
<sequence length="384" mass="44867">MTGKLEKLDRLGRGSYGDVYRCYDRQTKSYKAVKTIEGNDKEGLNSLMEYFIVRDVRHKHLISASESYIKDNTMYIVQEVGQDDLSEWRRRFDPSDGQVKKWIFQVVDALLCLWSLDVVHADVKLNNVILMKDNTVRLADFGLSKIISDESVLSCSPEHRSPEAWKYGQISTSIDVWALGCTIVEMMYYHVIFKDQDRDKALKAIKYWDKMRKALINRSQYNAKVDGFKPPSVPSSFSVNNPIDSFVLYLLDPDLRTRPAKSDLLKHPYMKGFTSTLWSVRSMVLKSIPMWIKHNKYHYTKSEDIYNLAVKFFSQLQNQREELSVAIKERELFEVCVFMSFKLLLSTSRHPTYHFTTEIKNLIKFETIILKESDFTVFSRPSIF</sequence>
<dbReference type="Gene3D" id="3.30.200.20">
    <property type="entry name" value="Phosphorylase Kinase, domain 1"/>
    <property type="match status" value="1"/>
</dbReference>
<keyword evidence="2" id="KW-0723">Serine/threonine-protein kinase</keyword>
<proteinExistence type="predicted"/>
<name>A0A481ZD97_9VIRU</name>
<dbReference type="Pfam" id="PF00069">
    <property type="entry name" value="Pkinase"/>
    <property type="match status" value="1"/>
</dbReference>
<dbReference type="CDD" id="cd00180">
    <property type="entry name" value="PKc"/>
    <property type="match status" value="1"/>
</dbReference>
<organism evidence="2">
    <name type="scientific">Pithovirus LCPAC403</name>
    <dbReference type="NCBI Taxonomy" id="2506596"/>
    <lineage>
        <taxon>Viruses</taxon>
        <taxon>Pithoviruses</taxon>
    </lineage>
</organism>
<protein>
    <submittedName>
        <fullName evidence="2">Putative serine/threonine protein kinase</fullName>
    </submittedName>
</protein>
<evidence type="ECO:0000313" key="2">
    <source>
        <dbReference type="EMBL" id="QBK93120.1"/>
    </source>
</evidence>
<evidence type="ECO:0000259" key="1">
    <source>
        <dbReference type="PROSITE" id="PS50011"/>
    </source>
</evidence>
<dbReference type="GO" id="GO:0005524">
    <property type="term" value="F:ATP binding"/>
    <property type="evidence" value="ECO:0007669"/>
    <property type="project" value="InterPro"/>
</dbReference>
<gene>
    <name evidence="2" type="ORF">LCPAC403_02540</name>
</gene>
<dbReference type="GO" id="GO:0004674">
    <property type="term" value="F:protein serine/threonine kinase activity"/>
    <property type="evidence" value="ECO:0007669"/>
    <property type="project" value="UniProtKB-KW"/>
</dbReference>
<dbReference type="PROSITE" id="PS00108">
    <property type="entry name" value="PROTEIN_KINASE_ST"/>
    <property type="match status" value="1"/>
</dbReference>
<keyword evidence="2" id="KW-0418">Kinase</keyword>
<dbReference type="Gene3D" id="1.10.510.10">
    <property type="entry name" value="Transferase(Phosphotransferase) domain 1"/>
    <property type="match status" value="1"/>
</dbReference>
<dbReference type="InterPro" id="IPR011009">
    <property type="entry name" value="Kinase-like_dom_sf"/>
</dbReference>